<evidence type="ECO:0000256" key="1">
    <source>
        <dbReference type="SAM" id="MobiDB-lite"/>
    </source>
</evidence>
<feature type="domain" description="DUF5129" evidence="2">
    <location>
        <begin position="26"/>
        <end position="84"/>
    </location>
</feature>
<organism evidence="3 4">
    <name type="scientific">Zafaria cholistanensis</name>
    <dbReference type="NCBI Taxonomy" id="1682741"/>
    <lineage>
        <taxon>Bacteria</taxon>
        <taxon>Bacillati</taxon>
        <taxon>Actinomycetota</taxon>
        <taxon>Actinomycetes</taxon>
        <taxon>Micrococcales</taxon>
        <taxon>Micrococcaceae</taxon>
        <taxon>Zafaria</taxon>
    </lineage>
</organism>
<evidence type="ECO:0000313" key="4">
    <source>
        <dbReference type="Proteomes" id="UP000325307"/>
    </source>
</evidence>
<dbReference type="Proteomes" id="UP000325307">
    <property type="component" value="Unassembled WGS sequence"/>
</dbReference>
<comment type="caution">
    <text evidence="3">The sequence shown here is derived from an EMBL/GenBank/DDBJ whole genome shotgun (WGS) entry which is preliminary data.</text>
</comment>
<proteinExistence type="predicted"/>
<name>A0A5A7NU55_9MICC</name>
<dbReference type="EMBL" id="BKDJ01000024">
    <property type="protein sequence ID" value="GER24404.1"/>
    <property type="molecule type" value="Genomic_DNA"/>
</dbReference>
<feature type="region of interest" description="Disordered" evidence="1">
    <location>
        <begin position="73"/>
        <end position="109"/>
    </location>
</feature>
<protein>
    <recommendedName>
        <fullName evidence="2">DUF5129 domain-containing protein</fullName>
    </recommendedName>
</protein>
<dbReference type="Pfam" id="PF17173">
    <property type="entry name" value="DUF5129"/>
    <property type="match status" value="1"/>
</dbReference>
<dbReference type="InterPro" id="IPR033435">
    <property type="entry name" value="DUF5129"/>
</dbReference>
<dbReference type="AlphaFoldDB" id="A0A5A7NU55"/>
<evidence type="ECO:0000259" key="2">
    <source>
        <dbReference type="Pfam" id="PF17173"/>
    </source>
</evidence>
<evidence type="ECO:0000313" key="3">
    <source>
        <dbReference type="EMBL" id="GER24404.1"/>
    </source>
</evidence>
<keyword evidence="4" id="KW-1185">Reference proteome</keyword>
<feature type="region of interest" description="Disordered" evidence="1">
    <location>
        <begin position="1"/>
        <end position="37"/>
    </location>
</feature>
<feature type="compositionally biased region" description="Polar residues" evidence="1">
    <location>
        <begin position="1"/>
        <end position="11"/>
    </location>
</feature>
<sequence length="109" mass="11622">MPARLPTSSSDGAGPEPCGSARGDANARSRRKAVRKGERFEELALSLDGLDDALAQANHRLSMSSRWRQAWRAQSAGLREDLGGRDPATAGGHGHHVRGRHADQAGGWT</sequence>
<reference evidence="3 4" key="1">
    <citation type="submission" date="2019-09" db="EMBL/GenBank/DDBJ databases">
        <title>Arthrobacter zafarii sp. nov., a moderately thermotolerant and halotolerant actinobacterium isolated from Cholistan desert soil of Pakistan.</title>
        <authorList>
            <person name="Amin A."/>
            <person name="Ahmed I."/>
            <person name="Khalid N."/>
            <person name="Schumann P."/>
            <person name="Busse H.J."/>
            <person name="Khan I.U."/>
            <person name="Li S."/>
            <person name="Li W.J."/>
        </authorList>
    </citation>
    <scope>NUCLEOTIDE SEQUENCE [LARGE SCALE GENOMIC DNA]</scope>
    <source>
        <strain evidence="3 4">NCCP-1664</strain>
    </source>
</reference>
<accession>A0A5A7NU55</accession>
<gene>
    <name evidence="3" type="ORF">NCCP1664_28990</name>
</gene>